<gene>
    <name evidence="1" type="ORF">LCGC14_1168550</name>
</gene>
<dbReference type="AlphaFoldDB" id="A0A0F9MDH9"/>
<dbReference type="EMBL" id="LAZR01005753">
    <property type="protein sequence ID" value="KKM97386.1"/>
    <property type="molecule type" value="Genomic_DNA"/>
</dbReference>
<comment type="caution">
    <text evidence="1">The sequence shown here is derived from an EMBL/GenBank/DDBJ whole genome shotgun (WGS) entry which is preliminary data.</text>
</comment>
<evidence type="ECO:0000313" key="1">
    <source>
        <dbReference type="EMBL" id="KKM97386.1"/>
    </source>
</evidence>
<reference evidence="1" key="1">
    <citation type="journal article" date="2015" name="Nature">
        <title>Complex archaea that bridge the gap between prokaryotes and eukaryotes.</title>
        <authorList>
            <person name="Spang A."/>
            <person name="Saw J.H."/>
            <person name="Jorgensen S.L."/>
            <person name="Zaremba-Niedzwiedzka K."/>
            <person name="Martijn J."/>
            <person name="Lind A.E."/>
            <person name="van Eijk R."/>
            <person name="Schleper C."/>
            <person name="Guy L."/>
            <person name="Ettema T.J."/>
        </authorList>
    </citation>
    <scope>NUCLEOTIDE SEQUENCE</scope>
</reference>
<accession>A0A0F9MDH9</accession>
<protein>
    <submittedName>
        <fullName evidence="1">Uncharacterized protein</fullName>
    </submittedName>
</protein>
<organism evidence="1">
    <name type="scientific">marine sediment metagenome</name>
    <dbReference type="NCBI Taxonomy" id="412755"/>
    <lineage>
        <taxon>unclassified sequences</taxon>
        <taxon>metagenomes</taxon>
        <taxon>ecological metagenomes</taxon>
    </lineage>
</organism>
<sequence length="146" mass="16086">MVKLLCTATTYLPEEEGGDVLFRFEDDTEGDAYEVPESRVDEFLSTGNFQRVPDSGEPSFQGGDIELSPAERTCLQALLPETADAGSLAIILNLQTQLKTTGAAKSQPKIINIGAEGLTIITSEFRELNNQGELPLEWLQTYQRFN</sequence>
<name>A0A0F9MDH9_9ZZZZ</name>
<proteinExistence type="predicted"/>